<feature type="domain" description="ABC transporter" evidence="8">
    <location>
        <begin position="5"/>
        <end position="255"/>
    </location>
</feature>
<gene>
    <name evidence="9" type="primary">oppD_3</name>
    <name evidence="9" type="ORF">TEGL_08410</name>
</gene>
<keyword evidence="7" id="KW-0472">Membrane</keyword>
<evidence type="ECO:0000256" key="1">
    <source>
        <dbReference type="ARBA" id="ARBA00004202"/>
    </source>
</evidence>
<evidence type="ECO:0000256" key="2">
    <source>
        <dbReference type="ARBA" id="ARBA00005417"/>
    </source>
</evidence>
<dbReference type="Proteomes" id="UP001348492">
    <property type="component" value="Chromosome"/>
</dbReference>
<dbReference type="Pfam" id="PF00005">
    <property type="entry name" value="ABC_tran"/>
    <property type="match status" value="1"/>
</dbReference>
<evidence type="ECO:0000256" key="6">
    <source>
        <dbReference type="ARBA" id="ARBA00022840"/>
    </source>
</evidence>
<dbReference type="EMBL" id="CP117523">
    <property type="protein sequence ID" value="WWD82454.1"/>
    <property type="molecule type" value="Genomic_DNA"/>
</dbReference>
<evidence type="ECO:0000256" key="4">
    <source>
        <dbReference type="ARBA" id="ARBA00022475"/>
    </source>
</evidence>
<dbReference type="PROSITE" id="PS50893">
    <property type="entry name" value="ABC_TRANSPORTER_2"/>
    <property type="match status" value="1"/>
</dbReference>
<dbReference type="Pfam" id="PF08352">
    <property type="entry name" value="oligo_HPY"/>
    <property type="match status" value="1"/>
</dbReference>
<evidence type="ECO:0000259" key="8">
    <source>
        <dbReference type="PROSITE" id="PS50893"/>
    </source>
</evidence>
<protein>
    <submittedName>
        <fullName evidence="9">Oligopeptide transport ATP-binding protein OppD</fullName>
    </submittedName>
</protein>
<dbReference type="InterPro" id="IPR017871">
    <property type="entry name" value="ABC_transporter-like_CS"/>
</dbReference>
<keyword evidence="10" id="KW-1185">Reference proteome</keyword>
<dbReference type="NCBIfam" id="TIGR01727">
    <property type="entry name" value="oligo_HPY"/>
    <property type="match status" value="1"/>
</dbReference>
<keyword evidence="4" id="KW-1003">Cell membrane</keyword>
<keyword evidence="5" id="KW-0547">Nucleotide-binding</keyword>
<reference evidence="9 10" key="1">
    <citation type="journal article" date="2023" name="PLoS ONE">
        <title>Genome-based metabolic and phylogenomic analysis of three Terrisporobacter species.</title>
        <authorList>
            <person name="Boer T."/>
            <person name="Bengelsdorf F.R."/>
            <person name="Bomeke M."/>
            <person name="Daniel R."/>
            <person name="Poehlein A."/>
        </authorList>
    </citation>
    <scope>NUCLEOTIDE SEQUENCE [LARGE SCALE GENOMIC DNA]</scope>
    <source>
        <strain evidence="9 10">DSM 1288</strain>
    </source>
</reference>
<accession>A0ABZ2ERH7</accession>
<keyword evidence="6 9" id="KW-0067">ATP-binding</keyword>
<evidence type="ECO:0000256" key="5">
    <source>
        <dbReference type="ARBA" id="ARBA00022741"/>
    </source>
</evidence>
<dbReference type="CDD" id="cd03257">
    <property type="entry name" value="ABC_NikE_OppD_transporters"/>
    <property type="match status" value="1"/>
</dbReference>
<dbReference type="PROSITE" id="PS00211">
    <property type="entry name" value="ABC_TRANSPORTER_1"/>
    <property type="match status" value="1"/>
</dbReference>
<proteinExistence type="inferred from homology"/>
<dbReference type="SUPFAM" id="SSF52540">
    <property type="entry name" value="P-loop containing nucleoside triphosphate hydrolases"/>
    <property type="match status" value="1"/>
</dbReference>
<dbReference type="SMART" id="SM00382">
    <property type="entry name" value="AAA"/>
    <property type="match status" value="1"/>
</dbReference>
<name>A0ABZ2ERH7_9FIRM</name>
<evidence type="ECO:0000256" key="7">
    <source>
        <dbReference type="ARBA" id="ARBA00023136"/>
    </source>
</evidence>
<dbReference type="PANTHER" id="PTHR43297:SF2">
    <property type="entry name" value="DIPEPTIDE TRANSPORT ATP-BINDING PROTEIN DPPD"/>
    <property type="match status" value="1"/>
</dbReference>
<comment type="similarity">
    <text evidence="2">Belongs to the ABC transporter superfamily.</text>
</comment>
<dbReference type="RefSeq" id="WP_018592814.1">
    <property type="nucleotide sequence ID" value="NZ_AUUB01000015.1"/>
</dbReference>
<dbReference type="Gene3D" id="3.40.50.300">
    <property type="entry name" value="P-loop containing nucleotide triphosphate hydrolases"/>
    <property type="match status" value="1"/>
</dbReference>
<evidence type="ECO:0000313" key="10">
    <source>
        <dbReference type="Proteomes" id="UP001348492"/>
    </source>
</evidence>
<dbReference type="InterPro" id="IPR003439">
    <property type="entry name" value="ABC_transporter-like_ATP-bd"/>
</dbReference>
<dbReference type="InterPro" id="IPR027417">
    <property type="entry name" value="P-loop_NTPase"/>
</dbReference>
<sequence>MNNILEVKNLKTSFFTKQGEVQAVRKVSFNIGRKEIVGLVGESGSGKSITSKSIMGLISSPGKVVGGEILFGGRDLAKLNESEMRKIRGNEISMIFQDSMTALNPLIKVGKQISEVLMRHQKVNKNEARKKAIDLLRMVGIPSPEVRVDNYPHEFSGGMRQRVCIAMAMSSSPKLLIADEPTTALDVTIQAQILRLIKNLNKENESSTILITHDLGVVYNTCDKVIVMYGGQIMETGTVKEIFESPKHPYTIGLLKSIPKSNSYEKERLVPIQGSPPNLLNPPSGCPFYDRCDKKDDICKKTIETNVLSKTHKVNCAKLSEDEKNEFGRS</sequence>
<comment type="subcellular location">
    <subcellularLocation>
        <location evidence="1">Cell membrane</location>
        <topology evidence="1">Peripheral membrane protein</topology>
    </subcellularLocation>
</comment>
<evidence type="ECO:0000313" key="9">
    <source>
        <dbReference type="EMBL" id="WWD82454.1"/>
    </source>
</evidence>
<evidence type="ECO:0000256" key="3">
    <source>
        <dbReference type="ARBA" id="ARBA00022448"/>
    </source>
</evidence>
<dbReference type="GO" id="GO:0005524">
    <property type="term" value="F:ATP binding"/>
    <property type="evidence" value="ECO:0007669"/>
    <property type="project" value="UniProtKB-KW"/>
</dbReference>
<keyword evidence="3" id="KW-0813">Transport</keyword>
<dbReference type="InterPro" id="IPR003593">
    <property type="entry name" value="AAA+_ATPase"/>
</dbReference>
<dbReference type="InterPro" id="IPR013563">
    <property type="entry name" value="Oligopep_ABC_C"/>
</dbReference>
<dbReference type="InterPro" id="IPR050388">
    <property type="entry name" value="ABC_Ni/Peptide_Import"/>
</dbReference>
<dbReference type="PANTHER" id="PTHR43297">
    <property type="entry name" value="OLIGOPEPTIDE TRANSPORT ATP-BINDING PROTEIN APPD"/>
    <property type="match status" value="1"/>
</dbReference>
<organism evidence="9 10">
    <name type="scientific">Terrisporobacter glycolicus ATCC 14880 = DSM 1288</name>
    <dbReference type="NCBI Taxonomy" id="1121315"/>
    <lineage>
        <taxon>Bacteria</taxon>
        <taxon>Bacillati</taxon>
        <taxon>Bacillota</taxon>
        <taxon>Clostridia</taxon>
        <taxon>Peptostreptococcales</taxon>
        <taxon>Peptostreptococcaceae</taxon>
        <taxon>Terrisporobacter</taxon>
    </lineage>
</organism>